<dbReference type="AlphaFoldDB" id="A0AA48HJM6"/>
<dbReference type="EMBL" id="AP027268">
    <property type="protein sequence ID" value="BDW93478.1"/>
    <property type="molecule type" value="Genomic_DNA"/>
</dbReference>
<gene>
    <name evidence="2" type="ORF">MACH07_23100</name>
</gene>
<sequence>MFKWTLKSKRRILIALFVLAVVVIGIGINHFFFKNMRFIQSQVYPNLYLVKYPDKDYYRVERAIQEKIKEHLKTEHTTGKPLSYSGEKAIYFYEYGGMSFGFLGDAGTGYFIDHEEDLGGFVTEELGMYQKYRLAEFHYNPCPNDSTVYCGEINYFNQGEFSKVDSLKKLASIPIHPNHKALK</sequence>
<keyword evidence="1" id="KW-1133">Transmembrane helix</keyword>
<keyword evidence="3" id="KW-1185">Reference proteome</keyword>
<dbReference type="Proteomes" id="UP001330184">
    <property type="component" value="Chromosome"/>
</dbReference>
<protein>
    <submittedName>
        <fullName evidence="2">Uncharacterized protein</fullName>
    </submittedName>
</protein>
<evidence type="ECO:0000313" key="2">
    <source>
        <dbReference type="EMBL" id="BDW93478.1"/>
    </source>
</evidence>
<keyword evidence="1" id="KW-0812">Transmembrane</keyword>
<reference evidence="2 3" key="1">
    <citation type="submission" date="2023-01" db="EMBL/GenBank/DDBJ databases">
        <title>Complete genome sequence of Muricauda aquimarina strain IFOP_LL357.</title>
        <authorList>
            <person name="Gajardo G."/>
            <person name="Ueki S."/>
            <person name="Maruyama F."/>
        </authorList>
    </citation>
    <scope>NUCLEOTIDE SEQUENCE [LARGE SCALE GENOMIC DNA]</scope>
    <source>
        <strain evidence="2 3">IFOP_LL357</strain>
    </source>
</reference>
<accession>A0AA48HJM6</accession>
<name>A0AA48HJM6_9FLAO</name>
<proteinExistence type="predicted"/>
<evidence type="ECO:0000256" key="1">
    <source>
        <dbReference type="SAM" id="Phobius"/>
    </source>
</evidence>
<keyword evidence="1" id="KW-0472">Membrane</keyword>
<evidence type="ECO:0000313" key="3">
    <source>
        <dbReference type="Proteomes" id="UP001330184"/>
    </source>
</evidence>
<organism evidence="2 3">
    <name type="scientific">Flagellimonas marinaquae</name>
    <dbReference type="NCBI Taxonomy" id="254955"/>
    <lineage>
        <taxon>Bacteria</taxon>
        <taxon>Pseudomonadati</taxon>
        <taxon>Bacteroidota</taxon>
        <taxon>Flavobacteriia</taxon>
        <taxon>Flavobacteriales</taxon>
        <taxon>Flavobacteriaceae</taxon>
        <taxon>Flagellimonas</taxon>
    </lineage>
</organism>
<feature type="transmembrane region" description="Helical" evidence="1">
    <location>
        <begin position="12"/>
        <end position="33"/>
    </location>
</feature>